<dbReference type="RefSeq" id="WP_092441108.1">
    <property type="nucleotide sequence ID" value="NZ_FMYP01000159.1"/>
</dbReference>
<feature type="signal peptide" evidence="1">
    <location>
        <begin position="1"/>
        <end position="19"/>
    </location>
</feature>
<dbReference type="STRING" id="1640674.SAMN05216323_11592"/>
<dbReference type="Gene3D" id="3.20.20.70">
    <property type="entry name" value="Aldolase class I"/>
    <property type="match status" value="1"/>
</dbReference>
<dbReference type="OrthoDB" id="9808591at2"/>
<name>A0A1G6U8H9_9BACT</name>
<dbReference type="EMBL" id="FMYP01000159">
    <property type="protein sequence ID" value="SDD37581.1"/>
    <property type="molecule type" value="Genomic_DNA"/>
</dbReference>
<evidence type="ECO:0000256" key="1">
    <source>
        <dbReference type="SAM" id="SignalP"/>
    </source>
</evidence>
<keyword evidence="1" id="KW-0732">Signal</keyword>
<dbReference type="InterPro" id="IPR013785">
    <property type="entry name" value="Aldolase_TIM"/>
</dbReference>
<keyword evidence="3" id="KW-1185">Reference proteome</keyword>
<evidence type="ECO:0000313" key="2">
    <source>
        <dbReference type="EMBL" id="SDD37581.1"/>
    </source>
</evidence>
<reference evidence="2 3" key="1">
    <citation type="submission" date="2016-09" db="EMBL/GenBank/DDBJ databases">
        <authorList>
            <person name="Capua I."/>
            <person name="De Benedictis P."/>
            <person name="Joannis T."/>
            <person name="Lombin L.H."/>
            <person name="Cattoli G."/>
        </authorList>
    </citation>
    <scope>NUCLEOTIDE SEQUENCE [LARGE SCALE GENOMIC DNA]</scope>
    <source>
        <strain evidence="2 3">A7P-90m</strain>
    </source>
</reference>
<sequence>MKKFYLSLLLIAFSEICFASWVKIVTSNECDYLSVCGGGQLAHRYSDENGFNNPSIYCSDMKKIIGHIQNRMLQRVPALKEKFGIQELISTETM</sequence>
<dbReference type="Proteomes" id="UP000199452">
    <property type="component" value="Unassembled WGS sequence"/>
</dbReference>
<organism evidence="2 3">
    <name type="scientific">Williamwhitmania taraxaci</name>
    <dbReference type="NCBI Taxonomy" id="1640674"/>
    <lineage>
        <taxon>Bacteria</taxon>
        <taxon>Pseudomonadati</taxon>
        <taxon>Bacteroidota</taxon>
        <taxon>Bacteroidia</taxon>
        <taxon>Bacteroidales</taxon>
        <taxon>Williamwhitmaniaceae</taxon>
        <taxon>Williamwhitmania</taxon>
    </lineage>
</organism>
<accession>A0A1G6U8H9</accession>
<protein>
    <submittedName>
        <fullName evidence="2">Uncharacterized protein</fullName>
    </submittedName>
</protein>
<evidence type="ECO:0000313" key="3">
    <source>
        <dbReference type="Proteomes" id="UP000199452"/>
    </source>
</evidence>
<proteinExistence type="predicted"/>
<gene>
    <name evidence="2" type="ORF">SAMN05216323_11592</name>
</gene>
<feature type="chain" id="PRO_5011602914" evidence="1">
    <location>
        <begin position="20"/>
        <end position="94"/>
    </location>
</feature>
<dbReference type="AlphaFoldDB" id="A0A1G6U8H9"/>